<dbReference type="Proteomes" id="UP000034081">
    <property type="component" value="Unassembled WGS sequence"/>
</dbReference>
<feature type="transmembrane region" description="Helical" evidence="8">
    <location>
        <begin position="320"/>
        <end position="338"/>
    </location>
</feature>
<dbReference type="EMBL" id="LBVL01000001">
    <property type="protein sequence ID" value="KKQ86204.1"/>
    <property type="molecule type" value="Genomic_DNA"/>
</dbReference>
<comment type="caution">
    <text evidence="10">The sequence shown here is derived from an EMBL/GenBank/DDBJ whole genome shotgun (WGS) entry which is preliminary data.</text>
</comment>
<evidence type="ECO:0000256" key="2">
    <source>
        <dbReference type="ARBA" id="ARBA00022475"/>
    </source>
</evidence>
<gene>
    <name evidence="10" type="ORF">UT08_C0001G0070</name>
</gene>
<evidence type="ECO:0000256" key="5">
    <source>
        <dbReference type="ARBA" id="ARBA00022692"/>
    </source>
</evidence>
<dbReference type="GO" id="GO:0009103">
    <property type="term" value="P:lipopolysaccharide biosynthetic process"/>
    <property type="evidence" value="ECO:0007669"/>
    <property type="project" value="UniProtKB-ARBA"/>
</dbReference>
<evidence type="ECO:0000256" key="4">
    <source>
        <dbReference type="ARBA" id="ARBA00022679"/>
    </source>
</evidence>
<dbReference type="STRING" id="1618570.UT08_C0001G0070"/>
<dbReference type="InterPro" id="IPR038731">
    <property type="entry name" value="RgtA/B/C-like"/>
</dbReference>
<dbReference type="GO" id="GO:0016763">
    <property type="term" value="F:pentosyltransferase activity"/>
    <property type="evidence" value="ECO:0007669"/>
    <property type="project" value="TreeGrafter"/>
</dbReference>
<feature type="transmembrane region" description="Helical" evidence="8">
    <location>
        <begin position="143"/>
        <end position="161"/>
    </location>
</feature>
<feature type="transmembrane region" description="Helical" evidence="8">
    <location>
        <begin position="189"/>
        <end position="206"/>
    </location>
</feature>
<feature type="transmembrane region" description="Helical" evidence="8">
    <location>
        <begin position="6"/>
        <end position="27"/>
    </location>
</feature>
<dbReference type="Pfam" id="PF13231">
    <property type="entry name" value="PMT_2"/>
    <property type="match status" value="1"/>
</dbReference>
<feature type="transmembrane region" description="Helical" evidence="8">
    <location>
        <begin position="374"/>
        <end position="395"/>
    </location>
</feature>
<dbReference type="GO" id="GO:0005886">
    <property type="term" value="C:plasma membrane"/>
    <property type="evidence" value="ECO:0007669"/>
    <property type="project" value="UniProtKB-SubCell"/>
</dbReference>
<keyword evidence="5 8" id="KW-0812">Transmembrane</keyword>
<evidence type="ECO:0000256" key="8">
    <source>
        <dbReference type="SAM" id="Phobius"/>
    </source>
</evidence>
<keyword evidence="2" id="KW-1003">Cell membrane</keyword>
<feature type="transmembrane region" description="Helical" evidence="8">
    <location>
        <begin position="345"/>
        <end position="362"/>
    </location>
</feature>
<name>A0A0G0NJY7_9BACT</name>
<keyword evidence="4" id="KW-0808">Transferase</keyword>
<evidence type="ECO:0000256" key="7">
    <source>
        <dbReference type="ARBA" id="ARBA00023136"/>
    </source>
</evidence>
<keyword evidence="7 8" id="KW-0472">Membrane</keyword>
<dbReference type="GO" id="GO:0010041">
    <property type="term" value="P:response to iron(III) ion"/>
    <property type="evidence" value="ECO:0007669"/>
    <property type="project" value="TreeGrafter"/>
</dbReference>
<evidence type="ECO:0000259" key="9">
    <source>
        <dbReference type="Pfam" id="PF13231"/>
    </source>
</evidence>
<evidence type="ECO:0000256" key="6">
    <source>
        <dbReference type="ARBA" id="ARBA00022989"/>
    </source>
</evidence>
<reference evidence="10 11" key="1">
    <citation type="journal article" date="2015" name="Nature">
        <title>rRNA introns, odd ribosomes, and small enigmatic genomes across a large radiation of phyla.</title>
        <authorList>
            <person name="Brown C.T."/>
            <person name="Hug L.A."/>
            <person name="Thomas B.C."/>
            <person name="Sharon I."/>
            <person name="Castelle C.J."/>
            <person name="Singh A."/>
            <person name="Wilkins M.J."/>
            <person name="Williams K.H."/>
            <person name="Banfield J.F."/>
        </authorList>
    </citation>
    <scope>NUCLEOTIDE SEQUENCE [LARGE SCALE GENOMIC DNA]</scope>
</reference>
<proteinExistence type="predicted"/>
<dbReference type="PANTHER" id="PTHR33908">
    <property type="entry name" value="MANNOSYLTRANSFERASE YKCB-RELATED"/>
    <property type="match status" value="1"/>
</dbReference>
<comment type="subcellular location">
    <subcellularLocation>
        <location evidence="1">Cell membrane</location>
        <topology evidence="1">Multi-pass membrane protein</topology>
    </subcellularLocation>
</comment>
<accession>A0A0G0NJY7</accession>
<dbReference type="PANTHER" id="PTHR33908:SF3">
    <property type="entry name" value="UNDECAPRENYL PHOSPHATE-ALPHA-4-AMINO-4-DEOXY-L-ARABINOSE ARABINOSYL TRANSFERASE"/>
    <property type="match status" value="1"/>
</dbReference>
<evidence type="ECO:0000313" key="10">
    <source>
        <dbReference type="EMBL" id="KKQ86204.1"/>
    </source>
</evidence>
<sequence>MPKKILSGLNIALLLIILLSFIVRVVGIGKYPVGFTQDEASFGYDAYSLLKTGKDQWGVSFPLVLRSFGDFKLPLYTYLTVPSVAIFGLNEFATRLPNAIFGALAVLATYLMVLEFTKDKKLALVSALFLAYSPWHISLSRGAFEANLTTFFIPFGIWSYLKGLKQNNWMTIAAVTFGLNLFSYHSARIFTILIIPALVVSTYKGASLQGVKSNIKRYLVPIIVFTVFVVLVFYSFFIGAGKRGADILISNPTDNWAAVADRRYEAVLIGMPDIVSKAFSNKLTYVAKTFVNNYLSYLSPNFFFTQGAGEATYGMISGRGVLYTFEIFFQVICLYSFIKGRKFKGIKFFLFWILIALIPAALTKSTGYAANRVAIMMPSIQIISAYGAIILVEYITKSIHNKLVKNISYIGILFVLIISVTTFFEDYIYHAPIHSAGSMSFGTREVVKYISSIEEKYEEIRVSRTLSVPQIWFAFYKHWDPKDYQKYSKDWIVYEQKGYSYIDQYDGYRLGKYIFGHLDMNTLIRSENILIVGKPSEFLPKISVQKTIYYPNGSPAYFIVAP</sequence>
<feature type="transmembrane region" description="Helical" evidence="8">
    <location>
        <begin position="73"/>
        <end position="90"/>
    </location>
</feature>
<evidence type="ECO:0000256" key="3">
    <source>
        <dbReference type="ARBA" id="ARBA00022676"/>
    </source>
</evidence>
<keyword evidence="3" id="KW-0328">Glycosyltransferase</keyword>
<feature type="transmembrane region" description="Helical" evidence="8">
    <location>
        <begin position="218"/>
        <end position="238"/>
    </location>
</feature>
<feature type="transmembrane region" description="Helical" evidence="8">
    <location>
        <begin position="96"/>
        <end position="114"/>
    </location>
</feature>
<evidence type="ECO:0000256" key="1">
    <source>
        <dbReference type="ARBA" id="ARBA00004651"/>
    </source>
</evidence>
<dbReference type="InterPro" id="IPR050297">
    <property type="entry name" value="LipidA_mod_glycosyltrf_83"/>
</dbReference>
<feature type="transmembrane region" description="Helical" evidence="8">
    <location>
        <begin position="407"/>
        <end position="424"/>
    </location>
</feature>
<keyword evidence="6 8" id="KW-1133">Transmembrane helix</keyword>
<dbReference type="AlphaFoldDB" id="A0A0G0NJY7"/>
<evidence type="ECO:0000313" key="11">
    <source>
        <dbReference type="Proteomes" id="UP000034081"/>
    </source>
</evidence>
<feature type="domain" description="Glycosyltransferase RgtA/B/C/D-like" evidence="9">
    <location>
        <begin position="74"/>
        <end position="229"/>
    </location>
</feature>
<organism evidence="10 11">
    <name type="scientific">Candidatus Woesebacteria bacterium GW2011_GWB1_38_8</name>
    <dbReference type="NCBI Taxonomy" id="1618570"/>
    <lineage>
        <taxon>Bacteria</taxon>
        <taxon>Candidatus Woeseibacteriota</taxon>
    </lineage>
</organism>
<protein>
    <recommendedName>
        <fullName evidence="9">Glycosyltransferase RgtA/B/C/D-like domain-containing protein</fullName>
    </recommendedName>
</protein>